<organism evidence="1 2">
    <name type="scientific">Pistacia integerrima</name>
    <dbReference type="NCBI Taxonomy" id="434235"/>
    <lineage>
        <taxon>Eukaryota</taxon>
        <taxon>Viridiplantae</taxon>
        <taxon>Streptophyta</taxon>
        <taxon>Embryophyta</taxon>
        <taxon>Tracheophyta</taxon>
        <taxon>Spermatophyta</taxon>
        <taxon>Magnoliopsida</taxon>
        <taxon>eudicotyledons</taxon>
        <taxon>Gunneridae</taxon>
        <taxon>Pentapetalae</taxon>
        <taxon>rosids</taxon>
        <taxon>malvids</taxon>
        <taxon>Sapindales</taxon>
        <taxon>Anacardiaceae</taxon>
        <taxon>Pistacia</taxon>
    </lineage>
</organism>
<evidence type="ECO:0000313" key="2">
    <source>
        <dbReference type="Proteomes" id="UP001163603"/>
    </source>
</evidence>
<dbReference type="EMBL" id="CM047741">
    <property type="protein sequence ID" value="KAJ0037517.1"/>
    <property type="molecule type" value="Genomic_DNA"/>
</dbReference>
<gene>
    <name evidence="1" type="ORF">Pint_22250</name>
</gene>
<reference evidence="2" key="1">
    <citation type="journal article" date="2023" name="G3 (Bethesda)">
        <title>Genome assembly and association tests identify interacting loci associated with vigor, precocity, and sex in interspecific pistachio rootstocks.</title>
        <authorList>
            <person name="Palmer W."/>
            <person name="Jacygrad E."/>
            <person name="Sagayaradj S."/>
            <person name="Cavanaugh K."/>
            <person name="Han R."/>
            <person name="Bertier L."/>
            <person name="Beede B."/>
            <person name="Kafkas S."/>
            <person name="Golino D."/>
            <person name="Preece J."/>
            <person name="Michelmore R."/>
        </authorList>
    </citation>
    <scope>NUCLEOTIDE SEQUENCE [LARGE SCALE GENOMIC DNA]</scope>
</reference>
<dbReference type="Proteomes" id="UP001163603">
    <property type="component" value="Chromosome 6"/>
</dbReference>
<keyword evidence="2" id="KW-1185">Reference proteome</keyword>
<evidence type="ECO:0000313" key="1">
    <source>
        <dbReference type="EMBL" id="KAJ0037517.1"/>
    </source>
</evidence>
<protein>
    <submittedName>
        <fullName evidence="1">Uncharacterized protein</fullName>
    </submittedName>
</protein>
<sequence>MAIQSSSFSLRKPVRLAKIFIFLAVFGSQVNGLTARKLEESSTGGDQSIKCQPSCIQSPPPPSPPSPPPPSPPPPELPPPPPSPPPTPKKPSTQYCPPPPSFIYMTGPPGPPGNLYPIDSDFSGSRKASAANLPILFGSGLLLLLAFW</sequence>
<comment type="caution">
    <text evidence="1">The sequence shown here is derived from an EMBL/GenBank/DDBJ whole genome shotgun (WGS) entry which is preliminary data.</text>
</comment>
<name>A0ACC0YIW7_9ROSI</name>
<accession>A0ACC0YIW7</accession>
<proteinExistence type="predicted"/>